<dbReference type="Pfam" id="PF02518">
    <property type="entry name" value="HATPase_c"/>
    <property type="match status" value="1"/>
</dbReference>
<dbReference type="Gene3D" id="1.10.287.130">
    <property type="match status" value="1"/>
</dbReference>
<feature type="domain" description="Histidine kinase" evidence="7">
    <location>
        <begin position="885"/>
        <end position="1102"/>
    </location>
</feature>
<dbReference type="SUPFAM" id="SSF47384">
    <property type="entry name" value="Homodimeric domain of signal transducing histidine kinase"/>
    <property type="match status" value="1"/>
</dbReference>
<dbReference type="SMART" id="SM00388">
    <property type="entry name" value="HisKA"/>
    <property type="match status" value="1"/>
</dbReference>
<dbReference type="EMBL" id="QLLK01000008">
    <property type="protein sequence ID" value="RAI87959.1"/>
    <property type="molecule type" value="Genomic_DNA"/>
</dbReference>
<evidence type="ECO:0000313" key="8">
    <source>
        <dbReference type="EMBL" id="RAI87959.1"/>
    </source>
</evidence>
<evidence type="ECO:0000256" key="3">
    <source>
        <dbReference type="ARBA" id="ARBA00022553"/>
    </source>
</evidence>
<evidence type="ECO:0000259" key="7">
    <source>
        <dbReference type="PROSITE" id="PS50109"/>
    </source>
</evidence>
<keyword evidence="4" id="KW-0808">Transferase</keyword>
<dbReference type="FunFam" id="2.60.40.10:FF:000791">
    <property type="entry name" value="Two-component system sensor histidine kinase/response regulator"/>
    <property type="match status" value="1"/>
</dbReference>
<reference evidence="8 9" key="1">
    <citation type="submission" date="2018-06" db="EMBL/GenBank/DDBJ databases">
        <title>Genomic Encyclopedia of Archaeal and Bacterial Type Strains, Phase II (KMG-II): from individual species to whole genera.</title>
        <authorList>
            <person name="Goeker M."/>
        </authorList>
    </citation>
    <scope>NUCLEOTIDE SEQUENCE [LARGE SCALE GENOMIC DNA]</scope>
    <source>
        <strain evidence="8 9">DSM 23446</strain>
    </source>
</reference>
<evidence type="ECO:0000256" key="4">
    <source>
        <dbReference type="ARBA" id="ARBA00022679"/>
    </source>
</evidence>
<feature type="transmembrane region" description="Helical" evidence="6">
    <location>
        <begin position="823"/>
        <end position="840"/>
    </location>
</feature>
<keyword evidence="5 8" id="KW-0418">Kinase</keyword>
<evidence type="ECO:0000256" key="5">
    <source>
        <dbReference type="ARBA" id="ARBA00022777"/>
    </source>
</evidence>
<dbReference type="Proteomes" id="UP000249610">
    <property type="component" value="Unassembled WGS sequence"/>
</dbReference>
<dbReference type="InterPro" id="IPR004358">
    <property type="entry name" value="Sig_transdc_His_kin-like_C"/>
</dbReference>
<evidence type="ECO:0000256" key="2">
    <source>
        <dbReference type="ARBA" id="ARBA00012438"/>
    </source>
</evidence>
<dbReference type="InterPro" id="IPR005467">
    <property type="entry name" value="His_kinase_dom"/>
</dbReference>
<keyword evidence="6" id="KW-0812">Transmembrane</keyword>
<dbReference type="InterPro" id="IPR036097">
    <property type="entry name" value="HisK_dim/P_sf"/>
</dbReference>
<dbReference type="CDD" id="cd00082">
    <property type="entry name" value="HisKA"/>
    <property type="match status" value="1"/>
</dbReference>
<dbReference type="EC" id="2.7.13.3" evidence="2"/>
<feature type="transmembrane region" description="Helical" evidence="6">
    <location>
        <begin position="12"/>
        <end position="32"/>
    </location>
</feature>
<sequence>MDNFKIYFCLPKVIKWSFIFTITFVAIILTGLPAQSQIKEVKPDLKFQRISDGLINNRISAVFQDKLGFIWVGTHSGLHKYNGLDFQVYVSDSESTSINNKYIGAIFEDSDNQLWIGTGDGVAIYNRESDDFTRFKLISEDSAHAGEGNLVHSILEDSSGKIWVSSIASGLFFFDPNKNQFLSYKDGQLGSINGMVAGDDDVLWLATQQNGLIKLKTSGGQMIYFQHDPTDPHSISSNNIKTVAIDDEGNLWAGARSKGLNRMIVSDDKVSFVRYLHEPGNPLSLNNNTIFKLYVDPKGNLWSCNENGGLHLYNKEKDGFFRYLHDPTNPTSLTHNSIWNIFQDKQDRYWVGTAQSGINLADPYTSKFTHYYNNSSNPESLNNDIIRDFLETKSGNIWIATDGGGLNYFDRAKGNFKTFTNDPQNPNSMSSDAVISLNEDEAGRLWAGTWAGGINILLDEENGVFTSFKDWIKNDTYPIQHVFDVHFDENYIWIAAFDEGLYRYNKSTAALKLFKKDENDAESISSNQILRIFEDSKNNLWIGSHSGLSVIQSKDKAIGKFKVYNPSDLDPNSIPSNYIRQIFEDQKKNIWIATEKGLSKYDPAGDNFLTFTQKDGLPVNEINSIVEDDRGYLWLGTIKGIVKFDPNNLEFTKFEKQDGLQGNEFSRYSVLKTRTGELLFGGMNGFNLFHPDRLNSNPNVPPVYFTDFRLFNQSVDFKKADSPLQKHISQTDSITLTYKENVLTFEFIALNYTLPEQNQYAYILEGFEEEWNYVGAQRNATYTNLNPGTYVFRVKSSNNDGLWNEAGASLVLVITPPFWKTEWFIILSSLLVIFLLLLAYKWRVRTIKAQNLQLENTVKERTTMLKHANLELKNHINEKDKLLSIIGHDLRNPFTSIIGYMELLEDEFEDSGNSQHLENIQYLLNVSRNTHNLLENLLHWAIKETKLFEIKAEVIQMSKLIETASAMVSSQADYKKIRLDKFCSENIYVSADQNMILTVMRNLISNAIKFSNQNGIIDIHVQEKEGDVVISVRDHGTGMDEIVLNRLFSKSIQQKRGTLGEVGTGLGLVLCQEIIQKHEGEIWVESQLGKGSTFSFSLKSYVNYEVEIKCMG</sequence>
<comment type="caution">
    <text evidence="8">The sequence shown here is derived from an EMBL/GenBank/DDBJ whole genome shotgun (WGS) entry which is preliminary data.</text>
</comment>
<dbReference type="PANTHER" id="PTHR43547:SF2">
    <property type="entry name" value="HYBRID SIGNAL TRANSDUCTION HISTIDINE KINASE C"/>
    <property type="match status" value="1"/>
</dbReference>
<organism evidence="8 9">
    <name type="scientific">Algoriphagus yeomjeoni</name>
    <dbReference type="NCBI Taxonomy" id="291403"/>
    <lineage>
        <taxon>Bacteria</taxon>
        <taxon>Pseudomonadati</taxon>
        <taxon>Bacteroidota</taxon>
        <taxon>Cytophagia</taxon>
        <taxon>Cytophagales</taxon>
        <taxon>Cyclobacteriaceae</taxon>
        <taxon>Algoriphagus</taxon>
    </lineage>
</organism>
<dbReference type="InterPro" id="IPR003594">
    <property type="entry name" value="HATPase_dom"/>
</dbReference>
<dbReference type="PANTHER" id="PTHR43547">
    <property type="entry name" value="TWO-COMPONENT HISTIDINE KINASE"/>
    <property type="match status" value="1"/>
</dbReference>
<dbReference type="InterPro" id="IPR011123">
    <property type="entry name" value="Y_Y_Y"/>
</dbReference>
<dbReference type="Pfam" id="PF07494">
    <property type="entry name" value="Reg_prop"/>
    <property type="match status" value="7"/>
</dbReference>
<dbReference type="InterPro" id="IPR013783">
    <property type="entry name" value="Ig-like_fold"/>
</dbReference>
<evidence type="ECO:0000256" key="6">
    <source>
        <dbReference type="SAM" id="Phobius"/>
    </source>
</evidence>
<protein>
    <recommendedName>
        <fullName evidence="2">histidine kinase</fullName>
        <ecNumber evidence="2">2.7.13.3</ecNumber>
    </recommendedName>
</protein>
<proteinExistence type="predicted"/>
<keyword evidence="6" id="KW-0472">Membrane</keyword>
<keyword evidence="3" id="KW-0597">Phosphoprotein</keyword>
<dbReference type="AlphaFoldDB" id="A0A327P6S6"/>
<evidence type="ECO:0000256" key="1">
    <source>
        <dbReference type="ARBA" id="ARBA00000085"/>
    </source>
</evidence>
<gene>
    <name evidence="8" type="ORF">LV83_02876</name>
</gene>
<name>A0A327P6S6_9BACT</name>
<evidence type="ECO:0000313" key="9">
    <source>
        <dbReference type="Proteomes" id="UP000249610"/>
    </source>
</evidence>
<dbReference type="RefSeq" id="WP_111612214.1">
    <property type="nucleotide sequence ID" value="NZ_QLLK01000008.1"/>
</dbReference>
<dbReference type="CDD" id="cd00075">
    <property type="entry name" value="HATPase"/>
    <property type="match status" value="1"/>
</dbReference>
<dbReference type="FunFam" id="3.30.565.10:FF:000006">
    <property type="entry name" value="Sensor histidine kinase WalK"/>
    <property type="match status" value="1"/>
</dbReference>
<dbReference type="InterPro" id="IPR036890">
    <property type="entry name" value="HATPase_C_sf"/>
</dbReference>
<keyword evidence="9" id="KW-1185">Reference proteome</keyword>
<dbReference type="Gene3D" id="2.130.10.10">
    <property type="entry name" value="YVTN repeat-like/Quinoprotein amine dehydrogenase"/>
    <property type="match status" value="2"/>
</dbReference>
<comment type="catalytic activity">
    <reaction evidence="1">
        <text>ATP + protein L-histidine = ADP + protein N-phospho-L-histidine.</text>
        <dbReference type="EC" id="2.7.13.3"/>
    </reaction>
</comment>
<dbReference type="PRINTS" id="PR00344">
    <property type="entry name" value="BCTRLSENSOR"/>
</dbReference>
<dbReference type="SUPFAM" id="SSF55874">
    <property type="entry name" value="ATPase domain of HSP90 chaperone/DNA topoisomerase II/histidine kinase"/>
    <property type="match status" value="1"/>
</dbReference>
<dbReference type="Gene3D" id="3.30.565.10">
    <property type="entry name" value="Histidine kinase-like ATPase, C-terminal domain"/>
    <property type="match status" value="1"/>
</dbReference>
<dbReference type="GO" id="GO:0000155">
    <property type="term" value="F:phosphorelay sensor kinase activity"/>
    <property type="evidence" value="ECO:0007669"/>
    <property type="project" value="InterPro"/>
</dbReference>
<accession>A0A327P6S6</accession>
<dbReference type="InterPro" id="IPR011110">
    <property type="entry name" value="Reg_prop"/>
</dbReference>
<dbReference type="Pfam" id="PF07495">
    <property type="entry name" value="Y_Y_Y"/>
    <property type="match status" value="1"/>
</dbReference>
<keyword evidence="6" id="KW-1133">Transmembrane helix</keyword>
<dbReference type="InterPro" id="IPR015943">
    <property type="entry name" value="WD40/YVTN_repeat-like_dom_sf"/>
</dbReference>
<dbReference type="Pfam" id="PF00512">
    <property type="entry name" value="HisKA"/>
    <property type="match status" value="1"/>
</dbReference>
<dbReference type="Gene3D" id="2.60.40.10">
    <property type="entry name" value="Immunoglobulins"/>
    <property type="match status" value="1"/>
</dbReference>
<dbReference type="InterPro" id="IPR003661">
    <property type="entry name" value="HisK_dim/P_dom"/>
</dbReference>
<dbReference type="SUPFAM" id="SSF63829">
    <property type="entry name" value="Calcium-dependent phosphotriesterase"/>
    <property type="match status" value="3"/>
</dbReference>
<dbReference type="SMART" id="SM00387">
    <property type="entry name" value="HATPase_c"/>
    <property type="match status" value="1"/>
</dbReference>
<dbReference type="PROSITE" id="PS50109">
    <property type="entry name" value="HIS_KIN"/>
    <property type="match status" value="1"/>
</dbReference>